<dbReference type="SUPFAM" id="SSF51445">
    <property type="entry name" value="(Trans)glycosidases"/>
    <property type="match status" value="1"/>
</dbReference>
<dbReference type="Gene3D" id="3.20.20.80">
    <property type="entry name" value="Glycosidases"/>
    <property type="match status" value="1"/>
</dbReference>
<dbReference type="STRING" id="77586.A0A0D9XI14"/>
<dbReference type="GO" id="GO:0006952">
    <property type="term" value="P:defense response"/>
    <property type="evidence" value="ECO:0007669"/>
    <property type="project" value="UniProtKB-KW"/>
</dbReference>
<dbReference type="InterPro" id="IPR036388">
    <property type="entry name" value="WH-like_DNA-bd_sf"/>
</dbReference>
<reference evidence="9" key="2">
    <citation type="submission" date="2013-12" db="EMBL/GenBank/DDBJ databases">
        <authorList>
            <person name="Yu Y."/>
            <person name="Lee S."/>
            <person name="de Baynast K."/>
            <person name="Wissotski M."/>
            <person name="Liu L."/>
            <person name="Talag J."/>
            <person name="Goicoechea J."/>
            <person name="Angelova A."/>
            <person name="Jetty R."/>
            <person name="Kudrna D."/>
            <person name="Golser W."/>
            <person name="Rivera L."/>
            <person name="Zhang J."/>
            <person name="Wing R."/>
        </authorList>
    </citation>
    <scope>NUCLEOTIDE SEQUENCE</scope>
</reference>
<evidence type="ECO:0000256" key="5">
    <source>
        <dbReference type="ARBA" id="ARBA00023295"/>
    </source>
</evidence>
<proteinExistence type="inferred from homology"/>
<evidence type="ECO:0000256" key="3">
    <source>
        <dbReference type="ARBA" id="ARBA00022801"/>
    </source>
</evidence>
<dbReference type="eggNOG" id="ENOG502QQ3M">
    <property type="taxonomic scope" value="Eukaryota"/>
</dbReference>
<feature type="domain" description="Disease resistance R13L4/SHOC-2-like LRR" evidence="7">
    <location>
        <begin position="340"/>
        <end position="489"/>
    </location>
</feature>
<dbReference type="Gramene" id="LPERR10G02500.1">
    <property type="protein sequence ID" value="LPERR10G02500.1"/>
    <property type="gene ID" value="LPERR10G02500"/>
</dbReference>
<dbReference type="AlphaFoldDB" id="A0A0D9XI14"/>
<evidence type="ECO:0000256" key="6">
    <source>
        <dbReference type="RuleBase" id="RU004335"/>
    </source>
</evidence>
<dbReference type="InterPro" id="IPR044965">
    <property type="entry name" value="Glyco_hydro_17_plant"/>
</dbReference>
<sequence>MSSSKVLIVEIERVLGKVTTTLLPIDELVDEIHTDLAHLVRRKDADGGCNGNCGNGEEEKEDEEHMLPSKYIEVSLSSLQLKNDVKQLRRVLDVNPDGGHRRHQGRWRHGTSSVARRPSLDQLWCPPEYSDMTALSLESLDEKLRMCIGCLGAFPDGEAVKKRLLLHWWIGEGLVESIDAAKSCFQELLSRGLLLPAHCREYCRQVHYCRVNPSIRQQVVDAARSDGFLEFDDEGSSNPMLSTRRLCLRDNERCREAVGVRRSGTDTSGRRRWRWRRRRNDDDNGKFVTIYNINQQYVGLESINWSATTVRSLEILQIGRWRTTVEPHHVELAGGDDILLRRVFMCKNLKYLSLRGVSFVEALPESISNLCQLVVLDLRACYNLETLPSSIGSLQRLEYLDVSECLLDDMPEELRGLSNLENMPRLRKLKLCTGRHSTVAGDDELRHLVQFNNLRSLAIVWGINGVASMISLPTSLEKLDLQRTPMEDLLQFIKPSTSSSVKKLYIRGGRLRTVASDAVRWTNIEILRVGYLKNLLCEWCDLESSFPNVMVVENWECDKLSSWPCNHHGVWKKGETVARPATSFVGVCYGMRRTDLPAPMEVVELYRSNNIRLMRLYHPDHEVLSALGGTGIGIILGVGDNSILESLAYEQTAATNWVRTNVQAYSPGVQIRYIAVGNEVKTGVDMRFILPAMMNIERALASAGLGKIKVSTVVTQTILAKSYPPSIGVFHQDAQPYITSIVKFLVATDAPLLANVHPYYAYQYDGGNNIAISYALFTSPDTVVKDGSYCYQNLFDAMVDALYAALERADGNNVRIVVAESGWPRGGMMAGTAENARTYYRNLISHVGNGTPRRLGVKLETYLYSMFNEDSKQFGLFCQDKTDLHSIAFS</sequence>
<keyword evidence="2" id="KW-0677">Repeat</keyword>
<evidence type="ECO:0000259" key="7">
    <source>
        <dbReference type="Pfam" id="PF23598"/>
    </source>
</evidence>
<evidence type="ECO:0000256" key="4">
    <source>
        <dbReference type="ARBA" id="ARBA00022821"/>
    </source>
</evidence>
<dbReference type="InterPro" id="IPR055414">
    <property type="entry name" value="LRR_R13L4/SHOC2-like"/>
</dbReference>
<dbReference type="Gene3D" id="3.80.10.10">
    <property type="entry name" value="Ribonuclease Inhibitor"/>
    <property type="match status" value="1"/>
</dbReference>
<accession>A0A0D9XI14</accession>
<reference evidence="8 9" key="1">
    <citation type="submission" date="2012-08" db="EMBL/GenBank/DDBJ databases">
        <title>Oryza genome evolution.</title>
        <authorList>
            <person name="Wing R.A."/>
        </authorList>
    </citation>
    <scope>NUCLEOTIDE SEQUENCE</scope>
</reference>
<protein>
    <recommendedName>
        <fullName evidence="7">Disease resistance R13L4/SHOC-2-like LRR domain-containing protein</fullName>
    </recommendedName>
</protein>
<dbReference type="Pfam" id="PF00332">
    <property type="entry name" value="Glyco_hydro_17"/>
    <property type="match status" value="1"/>
</dbReference>
<dbReference type="GO" id="GO:0005975">
    <property type="term" value="P:carbohydrate metabolic process"/>
    <property type="evidence" value="ECO:0007669"/>
    <property type="project" value="InterPro"/>
</dbReference>
<dbReference type="FunFam" id="3.20.20.80:FF:000010">
    <property type="entry name" value="glucan endo-1,3-beta-glucosidase, basic"/>
    <property type="match status" value="1"/>
</dbReference>
<keyword evidence="3" id="KW-0378">Hydrolase</keyword>
<evidence type="ECO:0000256" key="1">
    <source>
        <dbReference type="ARBA" id="ARBA00008773"/>
    </source>
</evidence>
<evidence type="ECO:0000256" key="2">
    <source>
        <dbReference type="ARBA" id="ARBA00022737"/>
    </source>
</evidence>
<organism evidence="8 9">
    <name type="scientific">Leersia perrieri</name>
    <dbReference type="NCBI Taxonomy" id="77586"/>
    <lineage>
        <taxon>Eukaryota</taxon>
        <taxon>Viridiplantae</taxon>
        <taxon>Streptophyta</taxon>
        <taxon>Embryophyta</taxon>
        <taxon>Tracheophyta</taxon>
        <taxon>Spermatophyta</taxon>
        <taxon>Magnoliopsida</taxon>
        <taxon>Liliopsida</taxon>
        <taxon>Poales</taxon>
        <taxon>Poaceae</taxon>
        <taxon>BOP clade</taxon>
        <taxon>Oryzoideae</taxon>
        <taxon>Oryzeae</taxon>
        <taxon>Oryzinae</taxon>
        <taxon>Leersia</taxon>
    </lineage>
</organism>
<dbReference type="InterPro" id="IPR000490">
    <property type="entry name" value="Glyco_hydro_17"/>
</dbReference>
<dbReference type="Gene3D" id="1.10.10.10">
    <property type="entry name" value="Winged helix-like DNA-binding domain superfamily/Winged helix DNA-binding domain"/>
    <property type="match status" value="1"/>
</dbReference>
<dbReference type="PANTHER" id="PTHR32227">
    <property type="entry name" value="GLUCAN ENDO-1,3-BETA-GLUCOSIDASE BG1-RELATED-RELATED"/>
    <property type="match status" value="1"/>
</dbReference>
<dbReference type="InterPro" id="IPR032675">
    <property type="entry name" value="LRR_dom_sf"/>
</dbReference>
<keyword evidence="5" id="KW-0326">Glycosidase</keyword>
<dbReference type="EnsemblPlants" id="LPERR10G02500.1">
    <property type="protein sequence ID" value="LPERR10G02500.1"/>
    <property type="gene ID" value="LPERR10G02500"/>
</dbReference>
<dbReference type="InterPro" id="IPR017853">
    <property type="entry name" value="GH"/>
</dbReference>
<dbReference type="SUPFAM" id="SSF52058">
    <property type="entry name" value="L domain-like"/>
    <property type="match status" value="1"/>
</dbReference>
<dbReference type="Pfam" id="PF23598">
    <property type="entry name" value="LRR_14"/>
    <property type="match status" value="1"/>
</dbReference>
<name>A0A0D9XI14_9ORYZ</name>
<reference evidence="8" key="3">
    <citation type="submission" date="2015-04" db="UniProtKB">
        <authorList>
            <consortium name="EnsemblPlants"/>
        </authorList>
    </citation>
    <scope>IDENTIFICATION</scope>
</reference>
<dbReference type="HOGENOM" id="CLU_010051_1_0_1"/>
<comment type="similarity">
    <text evidence="1 6">Belongs to the glycosyl hydrolase 17 family.</text>
</comment>
<dbReference type="Proteomes" id="UP000032180">
    <property type="component" value="Chromosome 10"/>
</dbReference>
<keyword evidence="4" id="KW-0611">Plant defense</keyword>
<evidence type="ECO:0000313" key="8">
    <source>
        <dbReference type="EnsemblPlants" id="LPERR10G02500.1"/>
    </source>
</evidence>
<dbReference type="GO" id="GO:0042973">
    <property type="term" value="F:glucan endo-1,3-beta-D-glucosidase activity"/>
    <property type="evidence" value="ECO:0007669"/>
    <property type="project" value="UniProtKB-ARBA"/>
</dbReference>
<evidence type="ECO:0000313" key="9">
    <source>
        <dbReference type="Proteomes" id="UP000032180"/>
    </source>
</evidence>
<keyword evidence="9" id="KW-1185">Reference proteome</keyword>